<evidence type="ECO:0000313" key="5">
    <source>
        <dbReference type="EMBL" id="AFG71163.1"/>
    </source>
</evidence>
<name>H9XA74_PINTA</name>
<feature type="non-terminal residue" evidence="9">
    <location>
        <position position="1"/>
    </location>
</feature>
<evidence type="ECO:0000313" key="8">
    <source>
        <dbReference type="EMBL" id="AFG71166.1"/>
    </source>
</evidence>
<reference evidence="9" key="1">
    <citation type="submission" date="2008-08" db="EMBL/GenBank/DDBJ databases">
        <title>Nucleotide Diversity and Divergence in the Loblolly Pine Gene Space.</title>
        <authorList>
            <person name="Neale D.B."/>
            <person name="Wegrzyn J.L."/>
            <person name="Lee J.M."/>
            <person name="Eckert A.J."/>
            <person name="Liechty J.D."/>
            <person name="Stevens K.A."/>
            <person name="Langley C.H."/>
        </authorList>
    </citation>
    <scope>NUCLEOTIDE SEQUENCE</scope>
    <source>
        <strain evidence="7">4829</strain>
        <strain evidence="9">4830</strain>
        <strain evidence="5">4841</strain>
        <strain evidence="6">4842</strain>
        <strain evidence="8">4843</strain>
        <tissue evidence="9">Megagametophyte</tissue>
    </source>
</reference>
<feature type="non-terminal residue" evidence="9">
    <location>
        <position position="136"/>
    </location>
</feature>
<keyword evidence="2" id="KW-0175">Coiled coil</keyword>
<comment type="similarity">
    <text evidence="1">Belongs to the GeBP family.</text>
</comment>
<accession>H9XA74</accession>
<protein>
    <recommendedName>
        <fullName evidence="4">Glabrous enhancer-binding protein-like DBD domain-containing protein</fullName>
    </recommendedName>
</protein>
<dbReference type="GO" id="GO:0006355">
    <property type="term" value="P:regulation of DNA-templated transcription"/>
    <property type="evidence" value="ECO:0007669"/>
    <property type="project" value="InterPro"/>
</dbReference>
<dbReference type="EMBL" id="FJ053213">
    <property type="protein sequence ID" value="AFG71165.1"/>
    <property type="molecule type" value="Genomic_DNA"/>
</dbReference>
<dbReference type="AlphaFoldDB" id="H9XA74"/>
<gene>
    <name evidence="9" type="ORF">0_13804_01</name>
</gene>
<organism evidence="9">
    <name type="scientific">Pinus taeda</name>
    <name type="common">Loblolly pine</name>
    <dbReference type="NCBI Taxonomy" id="3352"/>
    <lineage>
        <taxon>Eukaryota</taxon>
        <taxon>Viridiplantae</taxon>
        <taxon>Streptophyta</taxon>
        <taxon>Embryophyta</taxon>
        <taxon>Tracheophyta</taxon>
        <taxon>Spermatophyta</taxon>
        <taxon>Pinopsida</taxon>
        <taxon>Pinidae</taxon>
        <taxon>Conifers I</taxon>
        <taxon>Pinales</taxon>
        <taxon>Pinaceae</taxon>
        <taxon>Pinus</taxon>
        <taxon>Pinus subgen. Pinus</taxon>
    </lineage>
</organism>
<dbReference type="EMBL" id="FJ053214">
    <property type="protein sequence ID" value="AFG71164.1"/>
    <property type="molecule type" value="Genomic_DNA"/>
</dbReference>
<dbReference type="GO" id="GO:0005634">
    <property type="term" value="C:nucleus"/>
    <property type="evidence" value="ECO:0007669"/>
    <property type="project" value="TreeGrafter"/>
</dbReference>
<dbReference type="InterPro" id="IPR007592">
    <property type="entry name" value="GEBP"/>
</dbReference>
<evidence type="ECO:0000313" key="6">
    <source>
        <dbReference type="EMBL" id="AFG71164.1"/>
    </source>
</evidence>
<evidence type="ECO:0000256" key="2">
    <source>
        <dbReference type="SAM" id="Coils"/>
    </source>
</evidence>
<evidence type="ECO:0000313" key="7">
    <source>
        <dbReference type="EMBL" id="AFG71165.1"/>
    </source>
</evidence>
<evidence type="ECO:0000256" key="3">
    <source>
        <dbReference type="SAM" id="MobiDB-lite"/>
    </source>
</evidence>
<proteinExistence type="inferred from homology"/>
<feature type="coiled-coil region" evidence="2">
    <location>
        <begin position="33"/>
        <end position="60"/>
    </location>
</feature>
<evidence type="ECO:0000256" key="1">
    <source>
        <dbReference type="ARBA" id="ARBA00010820"/>
    </source>
</evidence>
<evidence type="ECO:0000259" key="4">
    <source>
        <dbReference type="Pfam" id="PF04504"/>
    </source>
</evidence>
<dbReference type="EMBL" id="FJ053210">
    <property type="protein sequence ID" value="AFG71166.1"/>
    <property type="molecule type" value="Genomic_DNA"/>
</dbReference>
<dbReference type="Pfam" id="PF04504">
    <property type="entry name" value="GeBP-like_DBD"/>
    <property type="match status" value="1"/>
</dbReference>
<feature type="region of interest" description="Disordered" evidence="3">
    <location>
        <begin position="84"/>
        <end position="136"/>
    </location>
</feature>
<dbReference type="PANTHER" id="PTHR31662">
    <property type="entry name" value="BNAANNG10740D PROTEIN-RELATED"/>
    <property type="match status" value="1"/>
</dbReference>
<dbReference type="InterPro" id="IPR053932">
    <property type="entry name" value="GeBP-like_DBD"/>
</dbReference>
<dbReference type="EMBL" id="FJ053225">
    <property type="protein sequence ID" value="AFG71167.1"/>
    <property type="molecule type" value="Genomic_DNA"/>
</dbReference>
<sequence length="136" mass="15690">GYLVCAKEGLELPKNTPQLLEKINDSLAHEASKPQLYEKLRRMKARYESIKNKMDQGNIKEDVFAYKSPHEKELYKLWKQAWGEQHEEDEMEVDHIEAVGDDTHRPGEDQITAAEDQTSAGDRGEEDEEEEAEDES</sequence>
<feature type="compositionally biased region" description="Basic and acidic residues" evidence="3">
    <location>
        <begin position="93"/>
        <end position="108"/>
    </location>
</feature>
<evidence type="ECO:0000313" key="9">
    <source>
        <dbReference type="EMBL" id="AFG71167.1"/>
    </source>
</evidence>
<feature type="compositionally biased region" description="Acidic residues" evidence="3">
    <location>
        <begin position="124"/>
        <end position="136"/>
    </location>
</feature>
<feature type="domain" description="Glabrous enhancer-binding protein-like DBD" evidence="4">
    <location>
        <begin position="8"/>
        <end position="83"/>
    </location>
</feature>
<dbReference type="EMBL" id="FJ053209">
    <property type="protein sequence ID" value="AFG71163.1"/>
    <property type="molecule type" value="Genomic_DNA"/>
</dbReference>